<dbReference type="GO" id="GO:0005886">
    <property type="term" value="C:plasma membrane"/>
    <property type="evidence" value="ECO:0007669"/>
    <property type="project" value="UniProtKB-SubCell"/>
</dbReference>
<reference evidence="8" key="1">
    <citation type="journal article" date="2014" name="Int. J. Syst. Evol. Microbiol.">
        <title>Complete genome sequence of Corynebacterium casei LMG S-19264T (=DSM 44701T), isolated from a smear-ripened cheese.</title>
        <authorList>
            <consortium name="US DOE Joint Genome Institute (JGI-PGF)"/>
            <person name="Walter F."/>
            <person name="Albersmeier A."/>
            <person name="Kalinowski J."/>
            <person name="Ruckert C."/>
        </authorList>
    </citation>
    <scope>NUCLEOTIDE SEQUENCE</scope>
    <source>
        <strain evidence="8">KCTC 42590</strain>
    </source>
</reference>
<dbReference type="PANTHER" id="PTHR35007:SF2">
    <property type="entry name" value="PILUS ASSEMBLE PROTEIN"/>
    <property type="match status" value="1"/>
</dbReference>
<feature type="transmembrane region" description="Helical" evidence="6">
    <location>
        <begin position="288"/>
        <end position="313"/>
    </location>
</feature>
<evidence type="ECO:0000256" key="6">
    <source>
        <dbReference type="SAM" id="Phobius"/>
    </source>
</evidence>
<evidence type="ECO:0000259" key="7">
    <source>
        <dbReference type="Pfam" id="PF00482"/>
    </source>
</evidence>
<gene>
    <name evidence="8" type="ORF">GCM10017044_01330</name>
</gene>
<feature type="domain" description="Type II secretion system protein GspF" evidence="7">
    <location>
        <begin position="181"/>
        <end position="309"/>
    </location>
</feature>
<evidence type="ECO:0000256" key="4">
    <source>
        <dbReference type="ARBA" id="ARBA00022989"/>
    </source>
</evidence>
<evidence type="ECO:0000256" key="5">
    <source>
        <dbReference type="ARBA" id="ARBA00023136"/>
    </source>
</evidence>
<evidence type="ECO:0000256" key="3">
    <source>
        <dbReference type="ARBA" id="ARBA00022692"/>
    </source>
</evidence>
<evidence type="ECO:0000256" key="1">
    <source>
        <dbReference type="ARBA" id="ARBA00004651"/>
    </source>
</evidence>
<dbReference type="RefSeq" id="WP_191249637.1">
    <property type="nucleotide sequence ID" value="NZ_BNCI01000001.1"/>
</dbReference>
<proteinExistence type="predicted"/>
<accession>A0A919AIT6</accession>
<protein>
    <submittedName>
        <fullName evidence="8">Type II secretion system protein</fullName>
    </submittedName>
</protein>
<dbReference type="Proteomes" id="UP000630923">
    <property type="component" value="Unassembled WGS sequence"/>
</dbReference>
<dbReference type="Pfam" id="PF00482">
    <property type="entry name" value="T2SSF"/>
    <property type="match status" value="1"/>
</dbReference>
<keyword evidence="3 6" id="KW-0812">Transmembrane</keyword>
<name>A0A919AIT6_9PROT</name>
<keyword evidence="2" id="KW-1003">Cell membrane</keyword>
<dbReference type="AlphaFoldDB" id="A0A919AIT6"/>
<reference evidence="8" key="2">
    <citation type="submission" date="2020-09" db="EMBL/GenBank/DDBJ databases">
        <authorList>
            <person name="Sun Q."/>
            <person name="Kim S."/>
        </authorList>
    </citation>
    <scope>NUCLEOTIDE SEQUENCE</scope>
    <source>
        <strain evidence="8">KCTC 42590</strain>
    </source>
</reference>
<feature type="transmembrane region" description="Helical" evidence="6">
    <location>
        <begin position="145"/>
        <end position="162"/>
    </location>
</feature>
<feature type="transmembrane region" description="Helical" evidence="6">
    <location>
        <begin position="12"/>
        <end position="33"/>
    </location>
</feature>
<comment type="caution">
    <text evidence="8">The sequence shown here is derived from an EMBL/GenBank/DDBJ whole genome shotgun (WGS) entry which is preliminary data.</text>
</comment>
<evidence type="ECO:0000256" key="2">
    <source>
        <dbReference type="ARBA" id="ARBA00022475"/>
    </source>
</evidence>
<sequence length="321" mass="35352">MTEIFGIPTIDIISFAAGAVALLFLIVIYQASLARDPMKDRIKALQGRRDELKAGLIRTNPRKSSIKKTDSIDMLRSIADKLKLLQDEKTQQLTMSLAQAGYRSNDALVIFQISRLVMPVVMGVTGIIMFYGLNVMPDHATYHPFYAAGMVFLGFKMPDIYVTNMKQKRSDAIRLGLPDALDLLVVCAEAGLTLDSGLHRVASELGRASPELAEEFSLAAIELGFLPERKQALLNLANRIDLPTIRGVVTTLIQSEKYGTPLATSLRVLSAEFRNERMMRAEEKAARLPAILTVPLILFIMPTLFVVLMGPAACSVNDNLT</sequence>
<keyword evidence="9" id="KW-1185">Reference proteome</keyword>
<feature type="transmembrane region" description="Helical" evidence="6">
    <location>
        <begin position="113"/>
        <end position="133"/>
    </location>
</feature>
<dbReference type="InterPro" id="IPR018076">
    <property type="entry name" value="T2SS_GspF_dom"/>
</dbReference>
<comment type="subcellular location">
    <subcellularLocation>
        <location evidence="1">Cell membrane</location>
        <topology evidence="1">Multi-pass membrane protein</topology>
    </subcellularLocation>
</comment>
<keyword evidence="4 6" id="KW-1133">Transmembrane helix</keyword>
<organism evidence="8 9">
    <name type="scientific">Kordiimonas sediminis</name>
    <dbReference type="NCBI Taxonomy" id="1735581"/>
    <lineage>
        <taxon>Bacteria</taxon>
        <taxon>Pseudomonadati</taxon>
        <taxon>Pseudomonadota</taxon>
        <taxon>Alphaproteobacteria</taxon>
        <taxon>Kordiimonadales</taxon>
        <taxon>Kordiimonadaceae</taxon>
        <taxon>Kordiimonas</taxon>
    </lineage>
</organism>
<dbReference type="EMBL" id="BNCI01000001">
    <property type="protein sequence ID" value="GHF11319.1"/>
    <property type="molecule type" value="Genomic_DNA"/>
</dbReference>
<evidence type="ECO:0000313" key="8">
    <source>
        <dbReference type="EMBL" id="GHF11319.1"/>
    </source>
</evidence>
<keyword evidence="5 6" id="KW-0472">Membrane</keyword>
<dbReference type="PANTHER" id="PTHR35007">
    <property type="entry name" value="INTEGRAL MEMBRANE PROTEIN-RELATED"/>
    <property type="match status" value="1"/>
</dbReference>
<evidence type="ECO:0000313" key="9">
    <source>
        <dbReference type="Proteomes" id="UP000630923"/>
    </source>
</evidence>